<comment type="subcellular location">
    <subcellularLocation>
        <location evidence="1">Membrane</location>
        <topology evidence="1">Multi-pass membrane protein</topology>
    </subcellularLocation>
</comment>
<dbReference type="PANTHER" id="PTHR23502">
    <property type="entry name" value="MAJOR FACILITATOR SUPERFAMILY"/>
    <property type="match status" value="1"/>
</dbReference>
<evidence type="ECO:0000256" key="1">
    <source>
        <dbReference type="ARBA" id="ARBA00004141"/>
    </source>
</evidence>
<evidence type="ECO:0000256" key="4">
    <source>
        <dbReference type="ARBA" id="ARBA00023136"/>
    </source>
</evidence>
<dbReference type="EMBL" id="LDEV01000395">
    <property type="protein sequence ID" value="KLJ13349.1"/>
    <property type="molecule type" value="Genomic_DNA"/>
</dbReference>
<evidence type="ECO:0000256" key="2">
    <source>
        <dbReference type="ARBA" id="ARBA00022692"/>
    </source>
</evidence>
<dbReference type="InterPro" id="IPR036259">
    <property type="entry name" value="MFS_trans_sf"/>
</dbReference>
<reference evidence="7" key="1">
    <citation type="journal article" date="2015" name="PLoS Genet.">
        <title>The dynamic genome and transcriptome of the human fungal pathogen Blastomyces and close relative Emmonsia.</title>
        <authorList>
            <person name="Munoz J.F."/>
            <person name="Gauthier G.M."/>
            <person name="Desjardins C.A."/>
            <person name="Gallo J.E."/>
            <person name="Holder J."/>
            <person name="Sullivan T.D."/>
            <person name="Marty A.J."/>
            <person name="Carmen J.C."/>
            <person name="Chen Z."/>
            <person name="Ding L."/>
            <person name="Gujja S."/>
            <person name="Magrini V."/>
            <person name="Misas E."/>
            <person name="Mitreva M."/>
            <person name="Priest M."/>
            <person name="Saif S."/>
            <person name="Whiston E.A."/>
            <person name="Young S."/>
            <person name="Zeng Q."/>
            <person name="Goldman W.E."/>
            <person name="Mardis E.R."/>
            <person name="Taylor J.W."/>
            <person name="McEwen J.G."/>
            <person name="Clay O.K."/>
            <person name="Klein B.S."/>
            <person name="Cuomo C.A."/>
        </authorList>
    </citation>
    <scope>NUCLEOTIDE SEQUENCE [LARGE SCALE GENOMIC DNA]</scope>
    <source>
        <strain evidence="7">UAMH 139</strain>
    </source>
</reference>
<dbReference type="AlphaFoldDB" id="A0A0H1BPA1"/>
<protein>
    <recommendedName>
        <fullName evidence="8">Major facilitator superfamily (MFS) profile domain-containing protein</fullName>
    </recommendedName>
</protein>
<dbReference type="OrthoDB" id="5215911at2759"/>
<feature type="transmembrane region" description="Helical" evidence="5">
    <location>
        <begin position="128"/>
        <end position="146"/>
    </location>
</feature>
<evidence type="ECO:0000256" key="5">
    <source>
        <dbReference type="SAM" id="Phobius"/>
    </source>
</evidence>
<dbReference type="GO" id="GO:0022857">
    <property type="term" value="F:transmembrane transporter activity"/>
    <property type="evidence" value="ECO:0007669"/>
    <property type="project" value="TreeGrafter"/>
</dbReference>
<organism evidence="6 7">
    <name type="scientific">Blastomyces silverae</name>
    <dbReference type="NCBI Taxonomy" id="2060906"/>
    <lineage>
        <taxon>Eukaryota</taxon>
        <taxon>Fungi</taxon>
        <taxon>Dikarya</taxon>
        <taxon>Ascomycota</taxon>
        <taxon>Pezizomycotina</taxon>
        <taxon>Eurotiomycetes</taxon>
        <taxon>Eurotiomycetidae</taxon>
        <taxon>Onygenales</taxon>
        <taxon>Ajellomycetaceae</taxon>
        <taxon>Blastomyces</taxon>
    </lineage>
</organism>
<feature type="transmembrane region" description="Helical" evidence="5">
    <location>
        <begin position="59"/>
        <end position="83"/>
    </location>
</feature>
<feature type="transmembrane region" description="Helical" evidence="5">
    <location>
        <begin position="103"/>
        <end position="121"/>
    </location>
</feature>
<gene>
    <name evidence="6" type="ORF">EMPG_11725</name>
</gene>
<dbReference type="SUPFAM" id="SSF103473">
    <property type="entry name" value="MFS general substrate transporter"/>
    <property type="match status" value="1"/>
</dbReference>
<feature type="transmembrane region" description="Helical" evidence="5">
    <location>
        <begin position="152"/>
        <end position="174"/>
    </location>
</feature>
<sequence length="214" mass="24049">MRDHASGDQFPPGTILLEDRKLHILLSSLDSPTHSILGNASVSELILSLTLMSDSDEPLIVNFGLACSYVLFTFVLIDINSLAYRGYIAELGLNYSNFNNASASNFAGLAFGCLLLIPCVHKYGRRPLYLISAVVQFACAIWWANFHRAGELIGVSLLAGLSGSISEAIVMIFYGKRARVRTAAHMYRKFSSHQLVQRPHWYRRYNRRERYILC</sequence>
<dbReference type="Proteomes" id="UP000053573">
    <property type="component" value="Unassembled WGS sequence"/>
</dbReference>
<keyword evidence="7" id="KW-1185">Reference proteome</keyword>
<comment type="caution">
    <text evidence="6">The sequence shown here is derived from an EMBL/GenBank/DDBJ whole genome shotgun (WGS) entry which is preliminary data.</text>
</comment>
<keyword evidence="4 5" id="KW-0472">Membrane</keyword>
<evidence type="ECO:0000256" key="3">
    <source>
        <dbReference type="ARBA" id="ARBA00022989"/>
    </source>
</evidence>
<keyword evidence="2 5" id="KW-0812">Transmembrane</keyword>
<dbReference type="STRING" id="2060906.A0A0H1BPA1"/>
<name>A0A0H1BPA1_9EURO</name>
<evidence type="ECO:0000313" key="6">
    <source>
        <dbReference type="EMBL" id="KLJ13349.1"/>
    </source>
</evidence>
<keyword evidence="3 5" id="KW-1133">Transmembrane helix</keyword>
<evidence type="ECO:0000313" key="7">
    <source>
        <dbReference type="Proteomes" id="UP000053573"/>
    </source>
</evidence>
<dbReference type="GO" id="GO:0005886">
    <property type="term" value="C:plasma membrane"/>
    <property type="evidence" value="ECO:0007669"/>
    <property type="project" value="TreeGrafter"/>
</dbReference>
<dbReference type="PANTHER" id="PTHR23502:SF50">
    <property type="entry name" value="TRANSPORTER, PUTATIVE (AFU_ORTHOLOGUE AFUA_5G00430)-RELATED"/>
    <property type="match status" value="1"/>
</dbReference>
<proteinExistence type="predicted"/>
<evidence type="ECO:0008006" key="8">
    <source>
        <dbReference type="Google" id="ProtNLM"/>
    </source>
</evidence>
<accession>A0A0H1BPA1</accession>
<dbReference type="Gene3D" id="1.20.1250.20">
    <property type="entry name" value="MFS general substrate transporter like domains"/>
    <property type="match status" value="1"/>
</dbReference>